<keyword evidence="10" id="KW-0969">Cilium</keyword>
<dbReference type="InterPro" id="IPR035706">
    <property type="entry name" value="AAA_9"/>
</dbReference>
<evidence type="ECO:0000256" key="2">
    <source>
        <dbReference type="ARBA" id="ARBA00008887"/>
    </source>
</evidence>
<dbReference type="Gene3D" id="1.20.1270.280">
    <property type="match status" value="1"/>
</dbReference>
<evidence type="ECO:0000256" key="7">
    <source>
        <dbReference type="ARBA" id="ARBA00022840"/>
    </source>
</evidence>
<evidence type="ECO:0000256" key="10">
    <source>
        <dbReference type="ARBA" id="ARBA00023069"/>
    </source>
</evidence>
<feature type="domain" description="AAA+ ATPase" evidence="15">
    <location>
        <begin position="94"/>
        <end position="230"/>
    </location>
</feature>
<dbReference type="InterPro" id="IPR043160">
    <property type="entry name" value="Dynein_C_barrel"/>
</dbReference>
<dbReference type="FunFam" id="1.10.8.710:FF:000003">
    <property type="entry name" value="Dynein axonemal heavy chain 5"/>
    <property type="match status" value="1"/>
</dbReference>
<dbReference type="GO" id="GO:0005930">
    <property type="term" value="C:axoneme"/>
    <property type="evidence" value="ECO:0007669"/>
    <property type="project" value="UniProtKB-SubCell"/>
</dbReference>
<comment type="caution">
    <text evidence="16">The sequence shown here is derived from an EMBL/GenBank/DDBJ whole genome shotgun (WGS) entry which is preliminary data.</text>
</comment>
<keyword evidence="5" id="KW-0677">Repeat</keyword>
<dbReference type="InterPro" id="IPR041466">
    <property type="entry name" value="Dynein_AAA5_ext"/>
</dbReference>
<proteinExistence type="inferred from homology"/>
<dbReference type="PANTHER" id="PTHR46961">
    <property type="entry name" value="DYNEIN HEAVY CHAIN 1, AXONEMAL-LIKE PROTEIN"/>
    <property type="match status" value="1"/>
</dbReference>
<evidence type="ECO:0000256" key="13">
    <source>
        <dbReference type="ARBA" id="ARBA00023273"/>
    </source>
</evidence>
<dbReference type="FunFam" id="3.40.50.300:FF:000049">
    <property type="entry name" value="Dynein, axonemal, heavy chain 5"/>
    <property type="match status" value="1"/>
</dbReference>
<evidence type="ECO:0000256" key="12">
    <source>
        <dbReference type="ARBA" id="ARBA00023212"/>
    </source>
</evidence>
<dbReference type="GO" id="GO:0007018">
    <property type="term" value="P:microtubule-based movement"/>
    <property type="evidence" value="ECO:0007669"/>
    <property type="project" value="InterPro"/>
</dbReference>
<evidence type="ECO:0000313" key="16">
    <source>
        <dbReference type="EMBL" id="EPY19831.1"/>
    </source>
</evidence>
<dbReference type="Pfam" id="PF12777">
    <property type="entry name" value="MT"/>
    <property type="match status" value="1"/>
</dbReference>
<dbReference type="InterPro" id="IPR041658">
    <property type="entry name" value="AAA_lid_11"/>
</dbReference>
<dbReference type="InterPro" id="IPR027417">
    <property type="entry name" value="P-loop_NTPase"/>
</dbReference>
<dbReference type="SUPFAM" id="SSF52540">
    <property type="entry name" value="P-loop containing nucleoside triphosphate hydrolases"/>
    <property type="match status" value="4"/>
</dbReference>
<evidence type="ECO:0000313" key="17">
    <source>
        <dbReference type="Proteomes" id="UP000015354"/>
    </source>
</evidence>
<keyword evidence="11" id="KW-0505">Motor protein</keyword>
<keyword evidence="17" id="KW-1185">Reference proteome</keyword>
<dbReference type="OrthoDB" id="447173at2759"/>
<dbReference type="GO" id="GO:0051959">
    <property type="term" value="F:dynein light intermediate chain binding"/>
    <property type="evidence" value="ECO:0007669"/>
    <property type="project" value="InterPro"/>
</dbReference>
<dbReference type="InterPro" id="IPR004273">
    <property type="entry name" value="Dynein_heavy_D6_P-loop"/>
</dbReference>
<evidence type="ECO:0000256" key="14">
    <source>
        <dbReference type="SAM" id="Coils"/>
    </source>
</evidence>
<dbReference type="FunFam" id="3.40.50.300:FF:001386">
    <property type="entry name" value="Dynein heavy chain, putative"/>
    <property type="match status" value="1"/>
</dbReference>
<evidence type="ECO:0000256" key="9">
    <source>
        <dbReference type="ARBA" id="ARBA00023054"/>
    </source>
</evidence>
<dbReference type="FunFam" id="1.10.8.720:FF:000014">
    <property type="entry name" value="Putative dynein heavy chain"/>
    <property type="match status" value="1"/>
</dbReference>
<dbReference type="EMBL" id="ATMH01009274">
    <property type="protein sequence ID" value="EPY19831.1"/>
    <property type="molecule type" value="Genomic_DNA"/>
</dbReference>
<dbReference type="Gene3D" id="3.10.490.20">
    <property type="match status" value="1"/>
</dbReference>
<dbReference type="FunFam" id="3.40.50.300:FF:000044">
    <property type="entry name" value="Dynein heavy chain 5, axonemal"/>
    <property type="match status" value="1"/>
</dbReference>
<evidence type="ECO:0000256" key="1">
    <source>
        <dbReference type="ARBA" id="ARBA00004430"/>
    </source>
</evidence>
<dbReference type="FunFam" id="1.10.8.1220:FF:000001">
    <property type="entry name" value="Dynein axonemal heavy chain 5"/>
    <property type="match status" value="1"/>
</dbReference>
<dbReference type="Gene3D" id="1.20.58.1120">
    <property type="match status" value="1"/>
</dbReference>
<keyword evidence="13" id="KW-0966">Cell projection</keyword>
<dbReference type="Gene3D" id="1.10.8.710">
    <property type="match status" value="1"/>
</dbReference>
<evidence type="ECO:0000256" key="5">
    <source>
        <dbReference type="ARBA" id="ARBA00022737"/>
    </source>
</evidence>
<dbReference type="SMART" id="SM00382">
    <property type="entry name" value="AAA"/>
    <property type="match status" value="2"/>
</dbReference>
<sequence length="2835" mass="322646">MRTNVETLITIQVHQQEVIMDLQKAGIKEITHFDWLKQSRFYYKPERDLTVISIADSDTEYCNEYLGVKERLVITPLTDRCYITLSQALAMYMGGAPAGPAGTGKTETTKDLARTYGKFCVVFNCSDQLDRHAMGKIIRGLSQANAWGCFDEFNRIDLPVLSVVAQQVSCVLQALKQHKEKFIFIDGQVTDLMPGVGFFITMNPGYAGRQELPENLKILFRGVTMMVPDRQTIMKVKLASQGYSQDDLLSKKFFILYKLCEEQLSKQRHYDFGLRNILSVLRTAGAVLRRNQGKDEEDLFMRTLRDMNLSKLVFEDIDLFDSLLRDMFPGRQFVKGTHPEIEGEMKKVIEEKGLIFWQPWVAKVLQLYETKLVRHGIMVVGPAMCGKTQCYDAMTDSLSRTTVPHQQLRMNPKAITAPQMFGRVDVTGDWHDGVFSSLWRQAVRNAKKKNIWIICDGPVDAIWIENLNTVLDDNKLLTLANGDRIQMTDTMKCCFEVENLANASPATVSRAGIVYISDVILGWIPVLESRLRAKMLPDGNILPADVKKTCNANLAERLLHLFLPQGDEPPSKCCTNQIADFYNKECNVVMRTSTAHLVENAFHLAVALGEEIGEGASVSESLAEQIYWFSMAWAFGGMLESADRARFDQYVRSKFQNLPPQAEGLIFDFCLNCKTGQWENWNHFLEEWKYPGDDRLDFSTLFIPTADSVRLHYLAQANFLQGRPTMLIGVSGTAKTVTIEKFLLKVKMQDEQSNFRKVNFSSMTTPQNFYNSLEDMTEKKMGSNYGPKNCDRLTVFIDDINMPEINEWGDQITNEIVRQVVELNQVYDLSKPGLRKELKGLLFMAAMSHPAGGKNDIPNRLKRHFSVFNMPLPEESNIQQIFGTIFEGRFCNENYTQGVQDVAKMLTNMSISFWEAIGKRMLPTPDKFHYFFNLRDLSMITQGVMLAGMNADPDRPETRAKSRPWDIITDALTLVRVWKHECARVFSDKLNSVVDKKWFDENIQTCVSDHLGNTAYKDLVEQVRDPIYMANFLRDPIIDPETGEQAEPAPRIYEPAPSMQVILERLMAAMQAHNETPVGRVKKLNLVLFDAALKNVTRISRALSLPRGNLLLVGVGGSGKQSLARLATFVNGYDFSMLTISKGFGVNQLFDSIREQYINSATKRPVTMLFTDNDIKQEIFLEYINSFLSNGEIAGLFASDQRDSAINDVRPIMKKDPYTKFEDMNETLWKYFINRVRERLHFVLCFSPVGDKFRTRARKFPALVSSCIINWFFPWPKQALLDVSSRTIMAFPMATDDKNKQALVQLMADIHSTMFEKSEEYLARYRRSVYSTPKSYLGFIESYTSVYTKKFNELNEEAKKINSGLQKLHQAGEDVRVMRTQLQEKEVLLGNKRKETDALVKEIEIRTAEAEKKRAEVEIVKESVARDAAIVAKGEAEAKKDLEAAEPALLEAIESLNSITANDFVTLKKLANPPSLIKRIFDAVSILLHRALLVPGAEMVKGSLWITDSWDFSGRQLASESGTLDTLKGFGETKKDNINEETCELLLPYLWMEGFTAEAARKACGNVAGLCTWVSSMYKYINIAKIVAPKKEALRVATIKLRAANKKKEEQEQELAKVTEEVDAYNKQLSEENAKKQALEDDANRTKQRMDSANGLIDALSGERERWTQQSNDFKTLIDRLVGDVALSCAFITYCGPFNAEFRSQLLNDCFYTMCKSLHLPVTPDLNVVKFLVDETTIADWQLEGLPADNHSVQNAIMITTSSKFPLMIDPQGQALNWIRKRTEMQQNKVVQMVDRTFSNNLQEQLDQGRPLIIENVPEEVDPMLDPILERQIVKSGKTQIVRINGEDMTFNEQFSMFMTTKLPNPSFTPELFAKCLVIDFTVTMEGLEQQLLSHVVSREKEELNEESAKLTEDINSNEKRRKNLEDRLLKQLSESQGNLIDDVDLINTLQETKDASAEIAEKLAIAMETKKRIAGAREEYRPVACRGAVLYFLIVQMSLVNNMYQTSLVQFNGIFDSSILKSEQHPVTAKRILCISDYLTMSVFKYIVRMLFSKHKLLFVLLMACKIEMKADNLDPTAFEVFLKGGGGIQVDRAKPFSWLKDKAWANVVAIAQQVPRVFKQLPDLITRNEQAWRSFIDAEATERLTVPDLNDKLEAFEHLLLVRSLREDRTMLAATQFVAKTLGKEFAEAQQLELSDVVEETTGVEPIFFLLSQGSDPTTLIEACGKKMKKKIFSISMGQGQEEAAMNIVNAAWQNGDWALLQNCHLGLPFLLQLEEKLRQQSLPPLPGEKKPEVHEEGRLWITAEPHPSVPIGLLQMSIKLTNEPPQGIKAGLIRTYSWMSQDYLEMFRRPEWRPMLFTQCFLHSVVVERRKFGPIGFSVPYEFNQGDWTASVQFLINHMTTIGEQLRNPVNRDTVCYMVADIQYGGRITDNSDRALFKAITEFLYDVHITNPEKVKDGREMTEFYTGYGIPLFDDINKHREFIRETYPDVDTPEVFRMHPNQDITYRTRQAQDVLATILDVQPRGAASTGGVTREDKVLSMADSYLKILPNNWVVDRKLHLADRQPLSIFAGQEIDRLSKTIKTIRTTCQDLKLAVAGTIILTPALQDALDFLYDARVPPQWVAVGWPSPNISLWMAEVVRRYEQLNSWAVNGRPQVYWLPGFFNPQGFLTSVRQEITRSHANEAVPWALDKVETRTEVRSSEYRPGQDTKPEDLKTEKGEVVIYGLYLEGAMWDKTNKRLKDPFPGDLFRELPMLLISAFNKDAPQPAAVPAKLGAAAGKEKKTKQEYYRCPVYRYPTRTDINWIFDVNLQVAEDDAYWRMRGVCLLGSVD</sequence>
<dbReference type="Pfam" id="PF03028">
    <property type="entry name" value="Dynein_heavy"/>
    <property type="match status" value="1"/>
</dbReference>
<dbReference type="InterPro" id="IPR026983">
    <property type="entry name" value="DHC"/>
</dbReference>
<dbReference type="Gene3D" id="1.10.8.1220">
    <property type="match status" value="1"/>
</dbReference>
<comment type="similarity">
    <text evidence="2">Belongs to the dynein heavy chain family.</text>
</comment>
<dbReference type="FunFam" id="1.10.472.130:FF:000018">
    <property type="entry name" value="Dynein heavy chain, putative"/>
    <property type="match status" value="1"/>
</dbReference>
<dbReference type="FunFam" id="1.20.920.20:FF:000001">
    <property type="entry name" value="dynein heavy chain 2, axonemal"/>
    <property type="match status" value="1"/>
</dbReference>
<dbReference type="Gene3D" id="6.10.140.1060">
    <property type="match status" value="1"/>
</dbReference>
<dbReference type="GO" id="GO:0045505">
    <property type="term" value="F:dynein intermediate chain binding"/>
    <property type="evidence" value="ECO:0007669"/>
    <property type="project" value="InterPro"/>
</dbReference>
<feature type="coiled-coil region" evidence="14">
    <location>
        <begin position="1894"/>
        <end position="1935"/>
    </location>
</feature>
<dbReference type="PANTHER" id="PTHR46961:SF19">
    <property type="entry name" value="DYNEIN HEAVY CHAIN 5, AXONEMAL"/>
    <property type="match status" value="1"/>
</dbReference>
<dbReference type="GO" id="GO:0008569">
    <property type="term" value="F:minus-end-directed microtubule motor activity"/>
    <property type="evidence" value="ECO:0007669"/>
    <property type="project" value="InterPro"/>
</dbReference>
<evidence type="ECO:0000256" key="4">
    <source>
        <dbReference type="ARBA" id="ARBA00022701"/>
    </source>
</evidence>
<dbReference type="InterPro" id="IPR041228">
    <property type="entry name" value="Dynein_C"/>
</dbReference>
<keyword evidence="3" id="KW-0963">Cytoplasm</keyword>
<dbReference type="Gene3D" id="1.20.920.20">
    <property type="match status" value="1"/>
</dbReference>
<evidence type="ECO:0000256" key="8">
    <source>
        <dbReference type="ARBA" id="ARBA00023017"/>
    </source>
</evidence>
<dbReference type="InterPro" id="IPR042219">
    <property type="entry name" value="AAA_lid_11_sf"/>
</dbReference>
<dbReference type="Gene3D" id="3.40.50.300">
    <property type="entry name" value="P-loop containing nucleotide triphosphate hydrolases"/>
    <property type="match status" value="5"/>
</dbReference>
<keyword evidence="4" id="KW-0493">Microtubule</keyword>
<protein>
    <submittedName>
        <fullName evidence="16">Dynein heavy chain</fullName>
    </submittedName>
</protein>
<dbReference type="InterPro" id="IPR041589">
    <property type="entry name" value="DNAH3_AAA_lid_1"/>
</dbReference>
<feature type="domain" description="AAA+ ATPase" evidence="15">
    <location>
        <begin position="721"/>
        <end position="871"/>
    </location>
</feature>
<dbReference type="GO" id="GO:0005874">
    <property type="term" value="C:microtubule"/>
    <property type="evidence" value="ECO:0007669"/>
    <property type="project" value="UniProtKB-KW"/>
</dbReference>
<keyword evidence="8" id="KW-0243">Dynein</keyword>
<dbReference type="FunFam" id="3.40.50.300:FF:002148">
    <property type="entry name" value="Putative dynein heavy chain"/>
    <property type="match status" value="1"/>
</dbReference>
<dbReference type="InterPro" id="IPR024743">
    <property type="entry name" value="Dynein_HC_stalk"/>
</dbReference>
<reference evidence="16 17" key="1">
    <citation type="journal article" date="2013" name="PLoS ONE">
        <title>Predicting the Proteins of Angomonas deanei, Strigomonas culicis and Their Respective Endosymbionts Reveals New Aspects of the Trypanosomatidae Family.</title>
        <authorList>
            <person name="Motta M.C."/>
            <person name="Martins A.C."/>
            <person name="de Souza S.S."/>
            <person name="Catta-Preta C.M."/>
            <person name="Silva R."/>
            <person name="Klein C.C."/>
            <person name="de Almeida L.G."/>
            <person name="de Lima Cunha O."/>
            <person name="Ciapina L.P."/>
            <person name="Brocchi M."/>
            <person name="Colabardini A.C."/>
            <person name="de Araujo Lima B."/>
            <person name="Machado C.R."/>
            <person name="de Almeida Soares C.M."/>
            <person name="Probst C.M."/>
            <person name="de Menezes C.B."/>
            <person name="Thompson C.E."/>
            <person name="Bartholomeu D.C."/>
            <person name="Gradia D.F."/>
            <person name="Pavoni D.P."/>
            <person name="Grisard E.C."/>
            <person name="Fantinatti-Garboggini F."/>
            <person name="Marchini F.K."/>
            <person name="Rodrigues-Luiz G.F."/>
            <person name="Wagner G."/>
            <person name="Goldman G.H."/>
            <person name="Fietto J.L."/>
            <person name="Elias M.C."/>
            <person name="Goldman M.H."/>
            <person name="Sagot M.F."/>
            <person name="Pereira M."/>
            <person name="Stoco P.H."/>
            <person name="de Mendonca-Neto R.P."/>
            <person name="Teixeira S.M."/>
            <person name="Maciel T.E."/>
            <person name="de Oliveira Mendes T.A."/>
            <person name="Urmenyi T.P."/>
            <person name="de Souza W."/>
            <person name="Schenkman S."/>
            <person name="de Vasconcelos A.T."/>
        </authorList>
    </citation>
    <scope>NUCLEOTIDE SEQUENCE [LARGE SCALE GENOMIC DNA]</scope>
</reference>
<evidence type="ECO:0000256" key="3">
    <source>
        <dbReference type="ARBA" id="ARBA00022490"/>
    </source>
</evidence>
<comment type="subcellular location">
    <subcellularLocation>
        <location evidence="1">Cytoplasm</location>
        <location evidence="1">Cytoskeleton</location>
        <location evidence="1">Cilium axoneme</location>
    </subcellularLocation>
</comment>
<dbReference type="Pfam" id="PF12780">
    <property type="entry name" value="AAA_8"/>
    <property type="match status" value="1"/>
</dbReference>
<dbReference type="InterPro" id="IPR035699">
    <property type="entry name" value="AAA_6"/>
</dbReference>
<feature type="coiled-coil region" evidence="14">
    <location>
        <begin position="1594"/>
        <end position="1656"/>
    </location>
</feature>
<dbReference type="GO" id="GO:0030286">
    <property type="term" value="C:dynein complex"/>
    <property type="evidence" value="ECO:0007669"/>
    <property type="project" value="UniProtKB-KW"/>
</dbReference>
<dbReference type="FunFam" id="3.40.50.300:FF:002141">
    <property type="entry name" value="Dynein heavy chain"/>
    <property type="match status" value="1"/>
</dbReference>
<accession>S9UYX5</accession>
<dbReference type="Pfam" id="PF18198">
    <property type="entry name" value="AAA_lid_11"/>
    <property type="match status" value="1"/>
</dbReference>
<dbReference type="InterPro" id="IPR043157">
    <property type="entry name" value="Dynein_AAA1S"/>
</dbReference>
<feature type="coiled-coil region" evidence="14">
    <location>
        <begin position="1398"/>
        <end position="1425"/>
    </location>
</feature>
<dbReference type="Pfam" id="PF17857">
    <property type="entry name" value="AAA_lid_1"/>
    <property type="match status" value="1"/>
</dbReference>
<dbReference type="Pfam" id="PF12775">
    <property type="entry name" value="AAA_7"/>
    <property type="match status" value="1"/>
</dbReference>
<dbReference type="Pfam" id="PF12774">
    <property type="entry name" value="AAA_6"/>
    <property type="match status" value="1"/>
</dbReference>
<dbReference type="Pfam" id="PF18199">
    <property type="entry name" value="Dynein_C"/>
    <property type="match status" value="1"/>
</dbReference>
<keyword evidence="12" id="KW-0206">Cytoskeleton</keyword>
<evidence type="ECO:0000256" key="11">
    <source>
        <dbReference type="ARBA" id="ARBA00023175"/>
    </source>
</evidence>
<keyword evidence="9 14" id="KW-0175">Coiled coil</keyword>
<dbReference type="Gene3D" id="1.10.8.720">
    <property type="entry name" value="Region D6 of dynein motor"/>
    <property type="match status" value="1"/>
</dbReference>
<keyword evidence="7" id="KW-0067">ATP-binding</keyword>
<name>S9UYX5_9TRYP</name>
<evidence type="ECO:0000256" key="6">
    <source>
        <dbReference type="ARBA" id="ARBA00022741"/>
    </source>
</evidence>
<dbReference type="Pfam" id="PF12781">
    <property type="entry name" value="AAA_9"/>
    <property type="match status" value="1"/>
</dbReference>
<dbReference type="InterPro" id="IPR024317">
    <property type="entry name" value="Dynein_heavy_chain_D4_dom"/>
</dbReference>
<evidence type="ECO:0000259" key="15">
    <source>
        <dbReference type="SMART" id="SM00382"/>
    </source>
</evidence>
<dbReference type="Pfam" id="PF17852">
    <property type="entry name" value="Dynein_AAA_lid"/>
    <property type="match status" value="1"/>
</dbReference>
<organism evidence="16 17">
    <name type="scientific">Strigomonas culicis</name>
    <dbReference type="NCBI Taxonomy" id="28005"/>
    <lineage>
        <taxon>Eukaryota</taxon>
        <taxon>Discoba</taxon>
        <taxon>Euglenozoa</taxon>
        <taxon>Kinetoplastea</taxon>
        <taxon>Metakinetoplastina</taxon>
        <taxon>Trypanosomatida</taxon>
        <taxon>Trypanosomatidae</taxon>
        <taxon>Strigomonadinae</taxon>
        <taxon>Strigomonas</taxon>
    </lineage>
</organism>
<dbReference type="InterPro" id="IPR003593">
    <property type="entry name" value="AAA+_ATPase"/>
</dbReference>
<gene>
    <name evidence="16" type="ORF">STCU_09274</name>
</gene>
<dbReference type="Gene3D" id="1.10.472.130">
    <property type="match status" value="1"/>
</dbReference>
<dbReference type="Proteomes" id="UP000015354">
    <property type="component" value="Unassembled WGS sequence"/>
</dbReference>
<dbReference type="GO" id="GO:0005524">
    <property type="term" value="F:ATP binding"/>
    <property type="evidence" value="ECO:0007669"/>
    <property type="project" value="UniProtKB-KW"/>
</dbReference>
<keyword evidence="6" id="KW-0547">Nucleotide-binding</keyword>
<dbReference type="Gene3D" id="1.20.920.30">
    <property type="match status" value="1"/>
</dbReference>